<evidence type="ECO:0000313" key="1">
    <source>
        <dbReference type="EMBL" id="GIY27595.1"/>
    </source>
</evidence>
<accession>A0AAV4S1Q5</accession>
<dbReference type="Proteomes" id="UP001054837">
    <property type="component" value="Unassembled WGS sequence"/>
</dbReference>
<comment type="caution">
    <text evidence="1">The sequence shown here is derived from an EMBL/GenBank/DDBJ whole genome shotgun (WGS) entry which is preliminary data.</text>
</comment>
<protein>
    <submittedName>
        <fullName evidence="1">Uncharacterized protein</fullName>
    </submittedName>
</protein>
<proteinExistence type="predicted"/>
<sequence length="100" mass="11312">MRSTASSCRHDSRKTFENTFAIYSTNNIHSRMSRSCSQLARQTRFIPRRGGTVCIIVDARPTASSLQTGFEFHAGKQNNKSTFCMAVIYASFRRPRAETV</sequence>
<evidence type="ECO:0000313" key="2">
    <source>
        <dbReference type="Proteomes" id="UP001054837"/>
    </source>
</evidence>
<keyword evidence="2" id="KW-1185">Reference proteome</keyword>
<organism evidence="1 2">
    <name type="scientific">Caerostris darwini</name>
    <dbReference type="NCBI Taxonomy" id="1538125"/>
    <lineage>
        <taxon>Eukaryota</taxon>
        <taxon>Metazoa</taxon>
        <taxon>Ecdysozoa</taxon>
        <taxon>Arthropoda</taxon>
        <taxon>Chelicerata</taxon>
        <taxon>Arachnida</taxon>
        <taxon>Araneae</taxon>
        <taxon>Araneomorphae</taxon>
        <taxon>Entelegynae</taxon>
        <taxon>Araneoidea</taxon>
        <taxon>Araneidae</taxon>
        <taxon>Caerostris</taxon>
    </lineage>
</organism>
<name>A0AAV4S1Q5_9ARAC</name>
<dbReference type="EMBL" id="BPLQ01007064">
    <property type="protein sequence ID" value="GIY27595.1"/>
    <property type="molecule type" value="Genomic_DNA"/>
</dbReference>
<dbReference type="AlphaFoldDB" id="A0AAV4S1Q5"/>
<gene>
    <name evidence="1" type="ORF">CDAR_497571</name>
</gene>
<reference evidence="1 2" key="1">
    <citation type="submission" date="2021-06" db="EMBL/GenBank/DDBJ databases">
        <title>Caerostris darwini draft genome.</title>
        <authorList>
            <person name="Kono N."/>
            <person name="Arakawa K."/>
        </authorList>
    </citation>
    <scope>NUCLEOTIDE SEQUENCE [LARGE SCALE GENOMIC DNA]</scope>
</reference>